<dbReference type="InterPro" id="IPR013083">
    <property type="entry name" value="Znf_RING/FYVE/PHD"/>
</dbReference>
<feature type="region of interest" description="Disordered" evidence="1">
    <location>
        <begin position="27"/>
        <end position="127"/>
    </location>
</feature>
<accession>A0A9D3QH12</accession>
<feature type="compositionally biased region" description="Low complexity" evidence="1">
    <location>
        <begin position="51"/>
        <end position="65"/>
    </location>
</feature>
<feature type="region of interest" description="Disordered" evidence="1">
    <location>
        <begin position="270"/>
        <end position="303"/>
    </location>
</feature>
<feature type="compositionally biased region" description="Polar residues" evidence="1">
    <location>
        <begin position="223"/>
        <end position="233"/>
    </location>
</feature>
<protein>
    <submittedName>
        <fullName evidence="2">Uncharacterized protein</fullName>
    </submittedName>
</protein>
<feature type="region of interest" description="Disordered" evidence="1">
    <location>
        <begin position="143"/>
        <end position="165"/>
    </location>
</feature>
<name>A0A9D3QH12_MEGAT</name>
<evidence type="ECO:0000313" key="3">
    <source>
        <dbReference type="Proteomes" id="UP001046870"/>
    </source>
</evidence>
<evidence type="ECO:0000313" key="2">
    <source>
        <dbReference type="EMBL" id="KAG7487353.1"/>
    </source>
</evidence>
<feature type="compositionally biased region" description="Basic and acidic residues" evidence="1">
    <location>
        <begin position="278"/>
        <end position="288"/>
    </location>
</feature>
<feature type="region of interest" description="Disordered" evidence="1">
    <location>
        <begin position="200"/>
        <end position="245"/>
    </location>
</feature>
<feature type="compositionally biased region" description="Pro residues" evidence="1">
    <location>
        <begin position="552"/>
        <end position="561"/>
    </location>
</feature>
<gene>
    <name evidence="2" type="ORF">MATL_G00022300</name>
</gene>
<feature type="compositionally biased region" description="Low complexity" evidence="1">
    <location>
        <begin position="206"/>
        <end position="217"/>
    </location>
</feature>
<comment type="caution">
    <text evidence="2">The sequence shown here is derived from an EMBL/GenBank/DDBJ whole genome shotgun (WGS) entry which is preliminary data.</text>
</comment>
<dbReference type="AlphaFoldDB" id="A0A9D3QH12"/>
<feature type="region of interest" description="Disordered" evidence="1">
    <location>
        <begin position="325"/>
        <end position="399"/>
    </location>
</feature>
<dbReference type="EMBL" id="JAFDVH010000002">
    <property type="protein sequence ID" value="KAG7487353.1"/>
    <property type="molecule type" value="Genomic_DNA"/>
</dbReference>
<feature type="compositionally biased region" description="Acidic residues" evidence="1">
    <location>
        <begin position="118"/>
        <end position="127"/>
    </location>
</feature>
<dbReference type="OrthoDB" id="8954225at2759"/>
<feature type="compositionally biased region" description="Low complexity" evidence="1">
    <location>
        <begin position="360"/>
        <end position="370"/>
    </location>
</feature>
<organism evidence="2 3">
    <name type="scientific">Megalops atlanticus</name>
    <name type="common">Tarpon</name>
    <name type="synonym">Clupea gigantea</name>
    <dbReference type="NCBI Taxonomy" id="7932"/>
    <lineage>
        <taxon>Eukaryota</taxon>
        <taxon>Metazoa</taxon>
        <taxon>Chordata</taxon>
        <taxon>Craniata</taxon>
        <taxon>Vertebrata</taxon>
        <taxon>Euteleostomi</taxon>
        <taxon>Actinopterygii</taxon>
        <taxon>Neopterygii</taxon>
        <taxon>Teleostei</taxon>
        <taxon>Elopiformes</taxon>
        <taxon>Megalopidae</taxon>
        <taxon>Megalops</taxon>
    </lineage>
</organism>
<dbReference type="Gene3D" id="3.30.40.10">
    <property type="entry name" value="Zinc/RING finger domain, C3HC4 (zinc finger)"/>
    <property type="match status" value="1"/>
</dbReference>
<sequence length="561" mass="61142">MSACDRNLDLSFLTGEEADLIRAVLERDRRLKKREEERLGGRVPVGGGGPESSVSQRVRSQISQIPRRGRQRSERKPRLGSSVSRPEQHRGHRPHPNATRQVRTAHRQRSESQRSETGAEEASSEGLVEAEVEAEVYILQQQNSTCSSEKQGQKAGSVPLSGWPRRHYPGDPGFGSLLHREQKLQDASGVWHLLKAGSGQGTRDVQSSLSHPSQPSLNVKFNGKSSTEQNLKPNGSVGRQRDDRAGTAVLKEASFRTRLTSFFSFKFPQQRGVARQRSGKEGGAKEGGETAGGTNERSFPPPDAARCVAEAWKHSQVNGIVIPGEAETPSLHRAEVTEEDSQLKENSTVLGHKENRTTEPEQNQQPQGGPRTRTGAQLHSDRPSEGEVQSTSLPVREWEKRCPKETRTLDAAALRRVVSLPSLCSLEDDEAESLSRLSRPSAMLSSALVSVLAPPWSGRFRRHKRDPADAGEAGKGGSEAKQEPGGRGQFPQPYCPLGGEISGPSDAASRPFTGPRRQRVTEAGGEVSGSRRSTVGWLAENSPSLSKRDPPVKPPLQVPLL</sequence>
<proteinExistence type="predicted"/>
<reference evidence="2" key="1">
    <citation type="submission" date="2021-01" db="EMBL/GenBank/DDBJ databases">
        <authorList>
            <person name="Zahm M."/>
            <person name="Roques C."/>
            <person name="Cabau C."/>
            <person name="Klopp C."/>
            <person name="Donnadieu C."/>
            <person name="Jouanno E."/>
            <person name="Lampietro C."/>
            <person name="Louis A."/>
            <person name="Herpin A."/>
            <person name="Echchiki A."/>
            <person name="Berthelot C."/>
            <person name="Parey E."/>
            <person name="Roest-Crollius H."/>
            <person name="Braasch I."/>
            <person name="Postlethwait J."/>
            <person name="Bobe J."/>
            <person name="Montfort J."/>
            <person name="Bouchez O."/>
            <person name="Begum T."/>
            <person name="Mejri S."/>
            <person name="Adams A."/>
            <person name="Chen W.-J."/>
            <person name="Guiguen Y."/>
        </authorList>
    </citation>
    <scope>NUCLEOTIDE SEQUENCE</scope>
    <source>
        <strain evidence="2">YG-15Mar2019-1</strain>
        <tissue evidence="2">Brain</tissue>
    </source>
</reference>
<keyword evidence="3" id="KW-1185">Reference proteome</keyword>
<dbReference type="Proteomes" id="UP001046870">
    <property type="component" value="Chromosome 2"/>
</dbReference>
<feature type="region of interest" description="Disordered" evidence="1">
    <location>
        <begin position="458"/>
        <end position="561"/>
    </location>
</feature>
<feature type="compositionally biased region" description="Basic and acidic residues" evidence="1">
    <location>
        <begin position="27"/>
        <end position="40"/>
    </location>
</feature>
<evidence type="ECO:0000256" key="1">
    <source>
        <dbReference type="SAM" id="MobiDB-lite"/>
    </source>
</evidence>